<feature type="compositionally biased region" description="Pro residues" evidence="1">
    <location>
        <begin position="506"/>
        <end position="521"/>
    </location>
</feature>
<evidence type="ECO:0000313" key="4">
    <source>
        <dbReference type="Proteomes" id="UP001285352"/>
    </source>
</evidence>
<organism evidence="3 4">
    <name type="scientific">Lentzea sokolovensis</name>
    <dbReference type="NCBI Taxonomy" id="3095429"/>
    <lineage>
        <taxon>Bacteria</taxon>
        <taxon>Bacillati</taxon>
        <taxon>Actinomycetota</taxon>
        <taxon>Actinomycetes</taxon>
        <taxon>Pseudonocardiales</taxon>
        <taxon>Pseudonocardiaceae</taxon>
        <taxon>Lentzea</taxon>
    </lineage>
</organism>
<comment type="caution">
    <text evidence="3">The sequence shown here is derived from an EMBL/GenBank/DDBJ whole genome shotgun (WGS) entry which is preliminary data.</text>
</comment>
<dbReference type="EMBL" id="JAXAVU010000014">
    <property type="protein sequence ID" value="MDX8147379.1"/>
    <property type="molecule type" value="Genomic_DNA"/>
</dbReference>
<dbReference type="RefSeq" id="WP_319979434.1">
    <property type="nucleotide sequence ID" value="NZ_JAXAVU010000014.1"/>
</dbReference>
<evidence type="ECO:0000256" key="1">
    <source>
        <dbReference type="SAM" id="MobiDB-lite"/>
    </source>
</evidence>
<feature type="compositionally biased region" description="Acidic residues" evidence="1">
    <location>
        <begin position="602"/>
        <end position="611"/>
    </location>
</feature>
<feature type="region of interest" description="Disordered" evidence="1">
    <location>
        <begin position="1"/>
        <end position="39"/>
    </location>
</feature>
<feature type="region of interest" description="Disordered" evidence="1">
    <location>
        <begin position="496"/>
        <end position="709"/>
    </location>
</feature>
<protein>
    <submittedName>
        <fullName evidence="3">DUF4157 domain-containing protein</fullName>
    </submittedName>
</protein>
<dbReference type="Pfam" id="PF13699">
    <property type="entry name" value="eCIS_core"/>
    <property type="match status" value="1"/>
</dbReference>
<sequence>MSSEREPFPQNESGAVPERAGLEHALHERALRSPGKPLDPAARALMQERFRADFAHVRVHTDAVAAESATAAGAKAYTVGDHIVFNEGEYAPGDERGKRSLAHELAHVVQQSRGGAPAPGLTAGHHLEHDAHQAADHAAGGGPVVVAGASSPGIARQAGEMSWLERKAREAYHRAAPAIEKAREFVSKVNEAPSLNEVVAQKLEQYAAKTAPDGPQGAALKTTARVMTAAAKVTSQPRRAAMRATLQGHPIQAVQDYQKGVDEGLAELKKEVFNGIEAYEDGKFGTSGDPLTKAADSMTGGKASAYSRQVQGGLMKSVYTMGEGLANIVVHPVRTAEGLNKIAEMASPTPSRDTMTNAAGLVSDLADPKTTAKQAGQNYLAAEEAKQKQRQAEMLALVKGLGENYIEAWKKKRYGEIPGLLLGDVGSFFIGAGEGKAAGSLGRGAGAAGKIGEAAKVADLAKAGDLGKAGELGKVGDAAKAGDLAKVAETAKPLEAAEGLKATGQPKPPALPKEAPAPTPHPSEQGPPGYRRPAPPPEPSFPPPEPRKPFVPEPKPMPPEPKPLPPEPKPVVHPLRRRRQDPPPFKDSAPVQNPAAARAEGELAEVVEAEEASARTAAEADHVPAAVEAGGDRAVATAGPKKPVGQPVHASGTTTQAGPARGSGGAGGGSRGGGGGGSGGGGSRRPRRPSEPKEPPIPAEGIGRTPSAETLDRFMTHFQNNRRRYPADIRKLIDEAALNPTRTTVEAVDTAIRDLYASRVNKALGYSGVRRPHQLTAPFRTSVKGHSPLASEGGRFEAMMEVGPNQRTPSLNLQGQTKNGILVDVDHFDFAKRSGREIKMPLAIKAHRGRVPEGLFDQLVHQAEWTRDWGMRPFQWELHSLEDLRAVQQAVRENLHRAPVELADILHYDVLVAPGRGTAIRITYLP</sequence>
<keyword evidence="4" id="KW-1185">Reference proteome</keyword>
<feature type="compositionally biased region" description="Gly residues" evidence="1">
    <location>
        <begin position="661"/>
        <end position="683"/>
    </location>
</feature>
<reference evidence="3 4" key="1">
    <citation type="submission" date="2023-11" db="EMBL/GenBank/DDBJ databases">
        <title>Lentzea sokolovensis, sp. nov., Lentzea kristufkii, sp. nov., and Lentzea miocenensis, sp. nov., rare actinobacteria from Sokolov Coal Basin, Miocene lacustrine sediment, Czech Republic.</title>
        <authorList>
            <person name="Lara A."/>
            <person name="Kotroba L."/>
            <person name="Nouioui I."/>
            <person name="Neumann-Schaal M."/>
            <person name="Mast Y."/>
            <person name="Chronakova A."/>
        </authorList>
    </citation>
    <scope>NUCLEOTIDE SEQUENCE [LARGE SCALE GENOMIC DNA]</scope>
    <source>
        <strain evidence="3 4">BCCO 10_0061</strain>
    </source>
</reference>
<evidence type="ECO:0000259" key="2">
    <source>
        <dbReference type="Pfam" id="PF13699"/>
    </source>
</evidence>
<accession>A0ABU4V840</accession>
<name>A0ABU4V840_9PSEU</name>
<feature type="domain" description="eCIS core" evidence="2">
    <location>
        <begin position="37"/>
        <end position="114"/>
    </location>
</feature>
<dbReference type="InterPro" id="IPR025295">
    <property type="entry name" value="eCIS_core_dom"/>
</dbReference>
<feature type="compositionally biased region" description="Basic and acidic residues" evidence="1">
    <location>
        <begin position="20"/>
        <end position="31"/>
    </location>
</feature>
<evidence type="ECO:0000313" key="3">
    <source>
        <dbReference type="EMBL" id="MDX8147379.1"/>
    </source>
</evidence>
<dbReference type="Proteomes" id="UP001285352">
    <property type="component" value="Unassembled WGS sequence"/>
</dbReference>
<feature type="compositionally biased region" description="Pro residues" evidence="1">
    <location>
        <begin position="533"/>
        <end position="544"/>
    </location>
</feature>
<proteinExistence type="predicted"/>
<feature type="compositionally biased region" description="Pro residues" evidence="1">
    <location>
        <begin position="551"/>
        <end position="571"/>
    </location>
</feature>
<gene>
    <name evidence="3" type="ORF">SK854_35085</name>
</gene>